<reference evidence="1" key="1">
    <citation type="journal article" date="2020" name="Stud. Mycol.">
        <title>101 Dothideomycetes genomes: a test case for predicting lifestyles and emergence of pathogens.</title>
        <authorList>
            <person name="Haridas S."/>
            <person name="Albert R."/>
            <person name="Binder M."/>
            <person name="Bloem J."/>
            <person name="Labutti K."/>
            <person name="Salamov A."/>
            <person name="Andreopoulos B."/>
            <person name="Baker S."/>
            <person name="Barry K."/>
            <person name="Bills G."/>
            <person name="Bluhm B."/>
            <person name="Cannon C."/>
            <person name="Castanera R."/>
            <person name="Culley D."/>
            <person name="Daum C."/>
            <person name="Ezra D."/>
            <person name="Gonzalez J."/>
            <person name="Henrissat B."/>
            <person name="Kuo A."/>
            <person name="Liang C."/>
            <person name="Lipzen A."/>
            <person name="Lutzoni F."/>
            <person name="Magnuson J."/>
            <person name="Mondo S."/>
            <person name="Nolan M."/>
            <person name="Ohm R."/>
            <person name="Pangilinan J."/>
            <person name="Park H.-J."/>
            <person name="Ramirez L."/>
            <person name="Alfaro M."/>
            <person name="Sun H."/>
            <person name="Tritt A."/>
            <person name="Yoshinaga Y."/>
            <person name="Zwiers L.-H."/>
            <person name="Turgeon B."/>
            <person name="Goodwin S."/>
            <person name="Spatafora J."/>
            <person name="Crous P."/>
            <person name="Grigoriev I."/>
        </authorList>
    </citation>
    <scope>NUCLEOTIDE SEQUENCE</scope>
    <source>
        <strain evidence="1">ATCC 200398</strain>
    </source>
</reference>
<evidence type="ECO:0000313" key="1">
    <source>
        <dbReference type="EMBL" id="KAF2475090.1"/>
    </source>
</evidence>
<comment type="caution">
    <text evidence="1">The sequence shown here is derived from an EMBL/GenBank/DDBJ whole genome shotgun (WGS) entry which is preliminary data.</text>
</comment>
<protein>
    <submittedName>
        <fullName evidence="1">Uncharacterized protein</fullName>
    </submittedName>
</protein>
<dbReference type="Proteomes" id="UP000799755">
    <property type="component" value="Unassembled WGS sequence"/>
</dbReference>
<evidence type="ECO:0000313" key="2">
    <source>
        <dbReference type="Proteomes" id="UP000799755"/>
    </source>
</evidence>
<accession>A0ACB6R8L6</accession>
<dbReference type="EMBL" id="MU003496">
    <property type="protein sequence ID" value="KAF2475090.1"/>
    <property type="molecule type" value="Genomic_DNA"/>
</dbReference>
<organism evidence="1 2">
    <name type="scientific">Lindgomyces ingoldianus</name>
    <dbReference type="NCBI Taxonomy" id="673940"/>
    <lineage>
        <taxon>Eukaryota</taxon>
        <taxon>Fungi</taxon>
        <taxon>Dikarya</taxon>
        <taxon>Ascomycota</taxon>
        <taxon>Pezizomycotina</taxon>
        <taxon>Dothideomycetes</taxon>
        <taxon>Pleosporomycetidae</taxon>
        <taxon>Pleosporales</taxon>
        <taxon>Lindgomycetaceae</taxon>
        <taxon>Lindgomyces</taxon>
    </lineage>
</organism>
<proteinExistence type="predicted"/>
<gene>
    <name evidence="1" type="ORF">BDR25DRAFT_381875</name>
</gene>
<keyword evidence="2" id="KW-1185">Reference proteome</keyword>
<sequence length="339" mass="37346">MKFFRLSLSVAAPVCSIVGNPVAITTALSAYYGVVTPNFSISQPLFVRVCGGDPPNPSDDAWNKAVYKGKTLMKQMLANDHDAGQMFRPPRESAESEFLTYPQDLDKWGYSQLDYDPYYDFDNSLPLKPALNDLGVSDKKFGENGGNNWAWVWEHDVEKIIDGTTYPVTEARYTTVLNPVDGVIFAWGKYSPGYMGSKKTPPVTVLPRLKSWSDIAFLQWWGLTCTTNPRNLHYVFSTPVENTTTQAIISRAISTTGNKLTTWPGVTFGMDTDQGKAILAAPNGVGVAFLLSSHKRQMGAKVVEKVTVFQDAGKAVPRPPSLLFYIKDALPSKEGNPAE</sequence>
<name>A0ACB6R8L6_9PLEO</name>